<accession>A0A1I5PX19</accession>
<keyword evidence="3 5" id="KW-0808">Transferase</keyword>
<comment type="similarity">
    <text evidence="2">In the N-terminal section; belongs to the N-acetylglucosamine-1-phosphate uridyltransferase family.</text>
</comment>
<dbReference type="RefSeq" id="WP_218149595.1">
    <property type="nucleotide sequence ID" value="NZ_FOXP01000001.1"/>
</dbReference>
<protein>
    <submittedName>
        <fullName evidence="5">Transferase hexapeptide (Six repeat-containing protein)</fullName>
    </submittedName>
</protein>
<dbReference type="GO" id="GO:0016746">
    <property type="term" value="F:acyltransferase activity"/>
    <property type="evidence" value="ECO:0007669"/>
    <property type="project" value="UniProtKB-KW"/>
</dbReference>
<dbReference type="InterPro" id="IPR011004">
    <property type="entry name" value="Trimer_LpxA-like_sf"/>
</dbReference>
<evidence type="ECO:0000313" key="6">
    <source>
        <dbReference type="Proteomes" id="UP000199586"/>
    </source>
</evidence>
<organism evidence="5 6">
    <name type="scientific">Sphingomonas rubra</name>
    <dbReference type="NCBI Taxonomy" id="634430"/>
    <lineage>
        <taxon>Bacteria</taxon>
        <taxon>Pseudomonadati</taxon>
        <taxon>Pseudomonadota</taxon>
        <taxon>Alphaproteobacteria</taxon>
        <taxon>Sphingomonadales</taxon>
        <taxon>Sphingomonadaceae</taxon>
        <taxon>Sphingomonas</taxon>
    </lineage>
</organism>
<name>A0A1I5PX19_9SPHN</name>
<evidence type="ECO:0000313" key="5">
    <source>
        <dbReference type="EMBL" id="SFP38542.1"/>
    </source>
</evidence>
<proteinExistence type="inferred from homology"/>
<keyword evidence="6" id="KW-1185">Reference proteome</keyword>
<dbReference type="PANTHER" id="PTHR43584">
    <property type="entry name" value="NUCLEOTIDYL TRANSFERASE"/>
    <property type="match status" value="1"/>
</dbReference>
<gene>
    <name evidence="5" type="ORF">SAMN04488241_101292</name>
</gene>
<evidence type="ECO:0000256" key="4">
    <source>
        <dbReference type="ARBA" id="ARBA00023315"/>
    </source>
</evidence>
<dbReference type="Pfam" id="PF00132">
    <property type="entry name" value="Hexapep"/>
    <property type="match status" value="1"/>
</dbReference>
<reference evidence="6" key="1">
    <citation type="submission" date="2016-10" db="EMBL/GenBank/DDBJ databases">
        <authorList>
            <person name="Varghese N."/>
            <person name="Submissions S."/>
        </authorList>
    </citation>
    <scope>NUCLEOTIDE SEQUENCE [LARGE SCALE GENOMIC DNA]</scope>
    <source>
        <strain evidence="6">CGMCC 1.9113</strain>
    </source>
</reference>
<dbReference type="GO" id="GO:0016779">
    <property type="term" value="F:nucleotidyltransferase activity"/>
    <property type="evidence" value="ECO:0007669"/>
    <property type="project" value="UniProtKB-ARBA"/>
</dbReference>
<evidence type="ECO:0000256" key="3">
    <source>
        <dbReference type="ARBA" id="ARBA00022679"/>
    </source>
</evidence>
<dbReference type="Pfam" id="PF14602">
    <property type="entry name" value="Hexapep_2"/>
    <property type="match status" value="1"/>
</dbReference>
<comment type="similarity">
    <text evidence="1">In the C-terminal section; belongs to the transferase hexapeptide repeat family.</text>
</comment>
<sequence length="210" mass="22270">MTAVYAIDRFIDAWATSPFGRVDMAPWLVVQQAEQLIRQTLSTLGSDYKVSADFGVHRSAIVEEGAILKGPGVVGPGCFVAAGAYLRGGTYLGEGCTIGPGSELKTSFMFPGSKLAHLNFVGDSIIGSGANIEAGAMIANYRNELADKKIRIVFAGEVIDTDVIKFGSLIGDNVRIGANAVVAPGALIPRNKMIGRLQLIDQYPYEQDTG</sequence>
<dbReference type="Gene3D" id="2.160.10.10">
    <property type="entry name" value="Hexapeptide repeat proteins"/>
    <property type="match status" value="1"/>
</dbReference>
<evidence type="ECO:0000256" key="2">
    <source>
        <dbReference type="ARBA" id="ARBA00007947"/>
    </source>
</evidence>
<dbReference type="SUPFAM" id="SSF51161">
    <property type="entry name" value="Trimeric LpxA-like enzymes"/>
    <property type="match status" value="1"/>
</dbReference>
<dbReference type="STRING" id="634430.SAMN04488241_101292"/>
<dbReference type="AlphaFoldDB" id="A0A1I5PX19"/>
<dbReference type="EMBL" id="FOXP01000001">
    <property type="protein sequence ID" value="SFP38542.1"/>
    <property type="molecule type" value="Genomic_DNA"/>
</dbReference>
<dbReference type="InterPro" id="IPR001451">
    <property type="entry name" value="Hexapep"/>
</dbReference>
<dbReference type="PANTHER" id="PTHR43584:SF8">
    <property type="entry name" value="N-ACETYLMURAMATE ALPHA-1-PHOSPHATE URIDYLYLTRANSFERASE"/>
    <property type="match status" value="1"/>
</dbReference>
<dbReference type="InterPro" id="IPR050065">
    <property type="entry name" value="GlmU-like"/>
</dbReference>
<dbReference type="Proteomes" id="UP000199586">
    <property type="component" value="Unassembled WGS sequence"/>
</dbReference>
<evidence type="ECO:0000256" key="1">
    <source>
        <dbReference type="ARBA" id="ARBA00007707"/>
    </source>
</evidence>
<keyword evidence="4" id="KW-0012">Acyltransferase</keyword>